<keyword evidence="1" id="KW-0479">Metal-binding</keyword>
<evidence type="ECO:0000259" key="4">
    <source>
        <dbReference type="Pfam" id="PF04500"/>
    </source>
</evidence>
<evidence type="ECO:0000313" key="6">
    <source>
        <dbReference type="Proteomes" id="UP000789524"/>
    </source>
</evidence>
<dbReference type="InterPro" id="IPR007588">
    <property type="entry name" value="Znf_FLYWCH"/>
</dbReference>
<reference evidence="5" key="1">
    <citation type="submission" date="2021-09" db="EMBL/GenBank/DDBJ databases">
        <authorList>
            <person name="Martin H S."/>
        </authorList>
    </citation>
    <scope>NUCLEOTIDE SEQUENCE</scope>
</reference>
<dbReference type="EMBL" id="CAKASE010000079">
    <property type="protein sequence ID" value="CAG9579987.1"/>
    <property type="molecule type" value="Genomic_DNA"/>
</dbReference>
<gene>
    <name evidence="5" type="ORF">DCHRY22_LOCUS13481</name>
</gene>
<organism evidence="5 6">
    <name type="scientific">Danaus chrysippus</name>
    <name type="common">African queen</name>
    <dbReference type="NCBI Taxonomy" id="151541"/>
    <lineage>
        <taxon>Eukaryota</taxon>
        <taxon>Metazoa</taxon>
        <taxon>Ecdysozoa</taxon>
        <taxon>Arthropoda</taxon>
        <taxon>Hexapoda</taxon>
        <taxon>Insecta</taxon>
        <taxon>Pterygota</taxon>
        <taxon>Neoptera</taxon>
        <taxon>Endopterygota</taxon>
        <taxon>Lepidoptera</taxon>
        <taxon>Glossata</taxon>
        <taxon>Ditrysia</taxon>
        <taxon>Papilionoidea</taxon>
        <taxon>Nymphalidae</taxon>
        <taxon>Danainae</taxon>
        <taxon>Danaini</taxon>
        <taxon>Danaina</taxon>
        <taxon>Danaus</taxon>
        <taxon>Anosia</taxon>
    </lineage>
</organism>
<dbReference type="OrthoDB" id="7761241at2759"/>
<dbReference type="Proteomes" id="UP000789524">
    <property type="component" value="Unassembled WGS sequence"/>
</dbReference>
<comment type="caution">
    <text evidence="5">The sequence shown here is derived from an EMBL/GenBank/DDBJ whole genome shotgun (WGS) entry which is preliminary data.</text>
</comment>
<feature type="domain" description="FLYWCH-type" evidence="4">
    <location>
        <begin position="12"/>
        <end position="69"/>
    </location>
</feature>
<protein>
    <submittedName>
        <fullName evidence="5">(African queen) hypothetical protein</fullName>
    </submittedName>
</protein>
<dbReference type="Pfam" id="PF04500">
    <property type="entry name" value="FLYWCH"/>
    <property type="match status" value="1"/>
</dbReference>
<keyword evidence="3" id="KW-0862">Zinc</keyword>
<evidence type="ECO:0000256" key="2">
    <source>
        <dbReference type="ARBA" id="ARBA00022771"/>
    </source>
</evidence>
<evidence type="ECO:0000256" key="1">
    <source>
        <dbReference type="ARBA" id="ARBA00022723"/>
    </source>
</evidence>
<name>A0A8J2W5J4_9NEOP</name>
<accession>A0A8J2W5J4</accession>
<keyword evidence="6" id="KW-1185">Reference proteome</keyword>
<dbReference type="GO" id="GO:0008270">
    <property type="term" value="F:zinc ion binding"/>
    <property type="evidence" value="ECO:0007669"/>
    <property type="project" value="UniProtKB-KW"/>
</dbReference>
<keyword evidence="2" id="KW-0863">Zinc-finger</keyword>
<proteinExistence type="predicted"/>
<evidence type="ECO:0000256" key="3">
    <source>
        <dbReference type="ARBA" id="ARBA00022833"/>
    </source>
</evidence>
<sequence>MVFGQYQYTIKKSLRGNPIISIDGYRFSRRYVNQNKAKVRWRCSTHHSLKCRAVVFTVKGEVVYTYSLHSLKMDSSCLRRRWRCSTHTSKGCLGKLTTLNDKIIKINAVHNHQPVMN</sequence>
<evidence type="ECO:0000313" key="5">
    <source>
        <dbReference type="EMBL" id="CAG9579987.1"/>
    </source>
</evidence>
<dbReference type="AlphaFoldDB" id="A0A8J2W5J4"/>
<dbReference type="Gene3D" id="2.20.25.240">
    <property type="match status" value="1"/>
</dbReference>